<feature type="chain" id="PRO_5013210101" description="DMT family transporter" evidence="2">
    <location>
        <begin position="20"/>
        <end position="146"/>
    </location>
</feature>
<dbReference type="GO" id="GO:0005886">
    <property type="term" value="C:plasma membrane"/>
    <property type="evidence" value="ECO:0007669"/>
    <property type="project" value="TreeGrafter"/>
</dbReference>
<evidence type="ECO:0000313" key="3">
    <source>
        <dbReference type="EMBL" id="GAW92230.1"/>
    </source>
</evidence>
<dbReference type="Proteomes" id="UP000197032">
    <property type="component" value="Unassembled WGS sequence"/>
</dbReference>
<dbReference type="Pfam" id="PF04657">
    <property type="entry name" value="DMT_YdcZ"/>
    <property type="match status" value="1"/>
</dbReference>
<sequence>MSLKVFALLAALISGVAMAVQGSLNSALGKIIGLLEATFIVHFIGTAAVAVLLVAQVGNGDLGRITSAPWYTFLGGVISVLIIYGVVASIPKVGVAIATTAIIVGQVLTALLIDHFGIFGLEKIPFTWWKLVGLILLAAGAKLMLN</sequence>
<keyword evidence="4" id="KW-1185">Reference proteome</keyword>
<dbReference type="RefSeq" id="WP_088553631.1">
    <property type="nucleotide sequence ID" value="NZ_BDGJ01000063.1"/>
</dbReference>
<keyword evidence="1" id="KW-1133">Transmembrane helix</keyword>
<feature type="transmembrane region" description="Helical" evidence="1">
    <location>
        <begin position="70"/>
        <end position="87"/>
    </location>
</feature>
<organism evidence="3 4">
    <name type="scientific">Calderihabitans maritimus</name>
    <dbReference type="NCBI Taxonomy" id="1246530"/>
    <lineage>
        <taxon>Bacteria</taxon>
        <taxon>Bacillati</taxon>
        <taxon>Bacillota</taxon>
        <taxon>Clostridia</taxon>
        <taxon>Neomoorellales</taxon>
        <taxon>Calderihabitantaceae</taxon>
        <taxon>Calderihabitans</taxon>
    </lineage>
</organism>
<reference evidence="4" key="1">
    <citation type="journal article" date="2017" name="Appl. Environ. Microbiol.">
        <title>Genomic analysis of Calderihabitans maritimus KKC1, a thermophilic hydrogenogenic carboxydotrophic bacterium isolated from marine sediment.</title>
        <authorList>
            <person name="Omae K."/>
            <person name="Yoneda Y."/>
            <person name="Fukuyama Y."/>
            <person name="Yoshida T."/>
            <person name="Sako Y."/>
        </authorList>
    </citation>
    <scope>NUCLEOTIDE SEQUENCE [LARGE SCALE GENOMIC DNA]</scope>
    <source>
        <strain evidence="4">KKC1</strain>
    </source>
</reference>
<dbReference type="EMBL" id="BDGJ01000063">
    <property type="protein sequence ID" value="GAW92230.1"/>
    <property type="molecule type" value="Genomic_DNA"/>
</dbReference>
<dbReference type="AlphaFoldDB" id="A0A1Z5HSG9"/>
<name>A0A1Z5HSG9_9FIRM</name>
<dbReference type="PANTHER" id="PTHR34821:SF2">
    <property type="entry name" value="INNER MEMBRANE PROTEIN YDCZ"/>
    <property type="match status" value="1"/>
</dbReference>
<evidence type="ECO:0000256" key="1">
    <source>
        <dbReference type="SAM" id="Phobius"/>
    </source>
</evidence>
<evidence type="ECO:0000313" key="4">
    <source>
        <dbReference type="Proteomes" id="UP000197032"/>
    </source>
</evidence>
<proteinExistence type="predicted"/>
<comment type="caution">
    <text evidence="3">The sequence shown here is derived from an EMBL/GenBank/DDBJ whole genome shotgun (WGS) entry which is preliminary data.</text>
</comment>
<dbReference type="PANTHER" id="PTHR34821">
    <property type="entry name" value="INNER MEMBRANE PROTEIN YDCZ"/>
    <property type="match status" value="1"/>
</dbReference>
<gene>
    <name evidence="3" type="ORF">KKC1_13880</name>
</gene>
<feature type="transmembrane region" description="Helical" evidence="1">
    <location>
        <begin position="39"/>
        <end position="58"/>
    </location>
</feature>
<feature type="transmembrane region" description="Helical" evidence="1">
    <location>
        <begin position="126"/>
        <end position="145"/>
    </location>
</feature>
<evidence type="ECO:0008006" key="5">
    <source>
        <dbReference type="Google" id="ProtNLM"/>
    </source>
</evidence>
<feature type="signal peptide" evidence="2">
    <location>
        <begin position="1"/>
        <end position="19"/>
    </location>
</feature>
<evidence type="ECO:0000256" key="2">
    <source>
        <dbReference type="SAM" id="SignalP"/>
    </source>
</evidence>
<keyword evidence="2" id="KW-0732">Signal</keyword>
<keyword evidence="1" id="KW-0812">Transmembrane</keyword>
<dbReference type="OrthoDB" id="9789346at2"/>
<accession>A0A1Z5HSG9</accession>
<protein>
    <recommendedName>
        <fullName evidence="5">DMT family transporter</fullName>
    </recommendedName>
</protein>
<keyword evidence="1" id="KW-0472">Membrane</keyword>
<dbReference type="InterPro" id="IPR006750">
    <property type="entry name" value="YdcZ"/>
</dbReference>
<feature type="transmembrane region" description="Helical" evidence="1">
    <location>
        <begin position="93"/>
        <end position="114"/>
    </location>
</feature>